<dbReference type="AlphaFoldDB" id="A0AAV8Y6U3"/>
<dbReference type="Proteomes" id="UP001162162">
    <property type="component" value="Unassembled WGS sequence"/>
</dbReference>
<dbReference type="EMBL" id="JAPWTK010000168">
    <property type="protein sequence ID" value="KAJ8947191.1"/>
    <property type="molecule type" value="Genomic_DNA"/>
</dbReference>
<evidence type="ECO:0000313" key="2">
    <source>
        <dbReference type="EMBL" id="KAJ8947191.1"/>
    </source>
</evidence>
<gene>
    <name evidence="2" type="ORF">NQ318_015539</name>
</gene>
<keyword evidence="3" id="KW-1185">Reference proteome</keyword>
<comment type="caution">
    <text evidence="2">The sequence shown here is derived from an EMBL/GenBank/DDBJ whole genome shotgun (WGS) entry which is preliminary data.</text>
</comment>
<evidence type="ECO:0000256" key="1">
    <source>
        <dbReference type="SAM" id="MobiDB-lite"/>
    </source>
</evidence>
<organism evidence="2 3">
    <name type="scientific">Aromia moschata</name>
    <dbReference type="NCBI Taxonomy" id="1265417"/>
    <lineage>
        <taxon>Eukaryota</taxon>
        <taxon>Metazoa</taxon>
        <taxon>Ecdysozoa</taxon>
        <taxon>Arthropoda</taxon>
        <taxon>Hexapoda</taxon>
        <taxon>Insecta</taxon>
        <taxon>Pterygota</taxon>
        <taxon>Neoptera</taxon>
        <taxon>Endopterygota</taxon>
        <taxon>Coleoptera</taxon>
        <taxon>Polyphaga</taxon>
        <taxon>Cucujiformia</taxon>
        <taxon>Chrysomeloidea</taxon>
        <taxon>Cerambycidae</taxon>
        <taxon>Cerambycinae</taxon>
        <taxon>Callichromatini</taxon>
        <taxon>Aromia</taxon>
    </lineage>
</organism>
<sequence length="250" mass="28697">MITLSLSLALCTVMFRRFMDSFTGRIPTTIPSSATPNTTALFMFSGALYYLYKHLRKGTLVRIGQGRQRHSGRSTSRVTIQRRPKNNSWFLRNARACRNRCTDAVYRIAKQSYDSLHNLNPCVLLPNKSFHISFSKSSGDSPPPEDSRRDQGKNYCDIIFSNNAFNKSDKDDDKVDEVKILQTPLRDPDDDERPMGRRSRRSFLKRLSDEGAKVEDEASVPRFSSTQRGRKKNKKMKRVTRSGRVYSLVD</sequence>
<accession>A0AAV8Y6U3</accession>
<feature type="compositionally biased region" description="Basic residues" evidence="1">
    <location>
        <begin position="228"/>
        <end position="241"/>
    </location>
</feature>
<feature type="compositionally biased region" description="Basic and acidic residues" evidence="1">
    <location>
        <begin position="206"/>
        <end position="216"/>
    </location>
</feature>
<evidence type="ECO:0000313" key="3">
    <source>
        <dbReference type="Proteomes" id="UP001162162"/>
    </source>
</evidence>
<name>A0AAV8Y6U3_9CUCU</name>
<feature type="region of interest" description="Disordered" evidence="1">
    <location>
        <begin position="181"/>
        <end position="250"/>
    </location>
</feature>
<reference evidence="2" key="1">
    <citation type="journal article" date="2023" name="Insect Mol. Biol.">
        <title>Genome sequencing provides insights into the evolution of gene families encoding plant cell wall-degrading enzymes in longhorned beetles.</title>
        <authorList>
            <person name="Shin N.R."/>
            <person name="Okamura Y."/>
            <person name="Kirsch R."/>
            <person name="Pauchet Y."/>
        </authorList>
    </citation>
    <scope>NUCLEOTIDE SEQUENCE</scope>
    <source>
        <strain evidence="2">AMC_N1</strain>
    </source>
</reference>
<proteinExistence type="predicted"/>
<protein>
    <submittedName>
        <fullName evidence="2">Uncharacterized protein</fullName>
    </submittedName>
</protein>